<name>A0A1H9ZGP4_9GAMM</name>
<protein>
    <recommendedName>
        <fullName evidence="5">UDP-N-acetylglucosamine 2-epimerase</fullName>
        <ecNumber evidence="4">5.1.3.14</ecNumber>
    </recommendedName>
</protein>
<dbReference type="PANTHER" id="PTHR43174:SF2">
    <property type="entry name" value="UDP-N-ACETYLGLUCOSAMINE 2-EPIMERASE"/>
    <property type="match status" value="1"/>
</dbReference>
<sequence>MKVLTVFGTRPEAIKMAPLVHALAKDSFFEAKVCVTAQHREMLDQVLRLFEIAPDMDLNIMKPGQTLIDISSKILLGLSKEFENFKPDIVLVHGDTTTTLAASLAAFYHQIPVGHVEAGLRTGNLFSPWPEEGNRKVTGHLAQIHFAPTENSRDNLLKENIASDAIHVTGNTVIDALLWVRDKISNEVSLKNELESRYPFLEKNKKMVLVTGHRRESFGGGFERICTALAQIALKHPDVQVVYPVHLNPNVSEPVNRILKDIPNVFLIEPQDYLPFVYLMMNAHIILTDSGGIQEEAPSLGKPVLVMRDTTERPEAVSAGTVKLVGTDVQKIVENVSQLLLNCDEYHAMSKAHNPYGDGQACTKILSALKAMKF</sequence>
<evidence type="ECO:0000256" key="4">
    <source>
        <dbReference type="ARBA" id="ARBA00038858"/>
    </source>
</evidence>
<evidence type="ECO:0000256" key="6">
    <source>
        <dbReference type="RuleBase" id="RU003513"/>
    </source>
</evidence>
<dbReference type="NCBIfam" id="TIGR00236">
    <property type="entry name" value="wecB"/>
    <property type="match status" value="1"/>
</dbReference>
<dbReference type="AlphaFoldDB" id="A0A1H9ZGP4"/>
<keyword evidence="9" id="KW-1185">Reference proteome</keyword>
<dbReference type="CDD" id="cd03786">
    <property type="entry name" value="GTB_UDP-GlcNAc_2-Epimerase"/>
    <property type="match status" value="1"/>
</dbReference>
<dbReference type="STRING" id="1123402.SAMN02583745_00583"/>
<keyword evidence="1 6" id="KW-0413">Isomerase</keyword>
<dbReference type="Gene3D" id="3.40.50.2000">
    <property type="entry name" value="Glycogen Phosphorylase B"/>
    <property type="match status" value="2"/>
</dbReference>
<dbReference type="Proteomes" id="UP000242642">
    <property type="component" value="Unassembled WGS sequence"/>
</dbReference>
<dbReference type="InterPro" id="IPR029767">
    <property type="entry name" value="WecB-like"/>
</dbReference>
<dbReference type="GO" id="GO:0008761">
    <property type="term" value="F:UDP-N-acetylglucosamine 2-epimerase activity"/>
    <property type="evidence" value="ECO:0007669"/>
    <property type="project" value="UniProtKB-EC"/>
</dbReference>
<dbReference type="OrthoDB" id="9803238at2"/>
<gene>
    <name evidence="8" type="ORF">SAMN02583745_00583</name>
</gene>
<comment type="similarity">
    <text evidence="3 6">Belongs to the UDP-N-acetylglucosamine 2-epimerase family.</text>
</comment>
<accession>A0A1H9ZGP4</accession>
<comment type="catalytic activity">
    <reaction evidence="2">
        <text>UDP-N-acetyl-alpha-D-glucosamine = UDP-N-acetyl-alpha-D-mannosamine</text>
        <dbReference type="Rhea" id="RHEA:17213"/>
        <dbReference type="ChEBI" id="CHEBI:57705"/>
        <dbReference type="ChEBI" id="CHEBI:68623"/>
        <dbReference type="EC" id="5.1.3.14"/>
    </reaction>
</comment>
<dbReference type="PANTHER" id="PTHR43174">
    <property type="entry name" value="UDP-N-ACETYLGLUCOSAMINE 2-EPIMERASE"/>
    <property type="match status" value="1"/>
</dbReference>
<evidence type="ECO:0000259" key="7">
    <source>
        <dbReference type="Pfam" id="PF02350"/>
    </source>
</evidence>
<organism evidence="8 9">
    <name type="scientific">Thorsellia anophelis DSM 18579</name>
    <dbReference type="NCBI Taxonomy" id="1123402"/>
    <lineage>
        <taxon>Bacteria</taxon>
        <taxon>Pseudomonadati</taxon>
        <taxon>Pseudomonadota</taxon>
        <taxon>Gammaproteobacteria</taxon>
        <taxon>Enterobacterales</taxon>
        <taxon>Thorselliaceae</taxon>
        <taxon>Thorsellia</taxon>
    </lineage>
</organism>
<dbReference type="RefSeq" id="WP_093317670.1">
    <property type="nucleotide sequence ID" value="NZ_FOHV01000003.1"/>
</dbReference>
<dbReference type="InterPro" id="IPR003331">
    <property type="entry name" value="UDP_GlcNAc_Epimerase_2_dom"/>
</dbReference>
<proteinExistence type="inferred from homology"/>
<evidence type="ECO:0000313" key="8">
    <source>
        <dbReference type="EMBL" id="SES80675.1"/>
    </source>
</evidence>
<dbReference type="FunFam" id="3.40.50.2000:FF:000043">
    <property type="entry name" value="UDP-N-acetylglucosamine 2-epimerase"/>
    <property type="match status" value="1"/>
</dbReference>
<dbReference type="Pfam" id="PF02350">
    <property type="entry name" value="Epimerase_2"/>
    <property type="match status" value="1"/>
</dbReference>
<dbReference type="SUPFAM" id="SSF53756">
    <property type="entry name" value="UDP-Glycosyltransferase/glycogen phosphorylase"/>
    <property type="match status" value="1"/>
</dbReference>
<evidence type="ECO:0000313" key="9">
    <source>
        <dbReference type="Proteomes" id="UP000242642"/>
    </source>
</evidence>
<dbReference type="EC" id="5.1.3.14" evidence="4"/>
<evidence type="ECO:0000256" key="5">
    <source>
        <dbReference type="ARBA" id="ARBA00074883"/>
    </source>
</evidence>
<evidence type="ECO:0000256" key="1">
    <source>
        <dbReference type="ARBA" id="ARBA00023235"/>
    </source>
</evidence>
<reference evidence="9" key="1">
    <citation type="submission" date="2016-10" db="EMBL/GenBank/DDBJ databases">
        <authorList>
            <person name="Varghese N."/>
            <person name="Submissions S."/>
        </authorList>
    </citation>
    <scope>NUCLEOTIDE SEQUENCE [LARGE SCALE GENOMIC DNA]</scope>
    <source>
        <strain evidence="9">DSM 18579</strain>
    </source>
</reference>
<evidence type="ECO:0000256" key="2">
    <source>
        <dbReference type="ARBA" id="ARBA00036080"/>
    </source>
</evidence>
<dbReference type="EMBL" id="FOHV01000003">
    <property type="protein sequence ID" value="SES80675.1"/>
    <property type="molecule type" value="Genomic_DNA"/>
</dbReference>
<evidence type="ECO:0000256" key="3">
    <source>
        <dbReference type="ARBA" id="ARBA00038209"/>
    </source>
</evidence>
<feature type="domain" description="UDP-N-acetylglucosamine 2-epimerase" evidence="7">
    <location>
        <begin position="22"/>
        <end position="370"/>
    </location>
</feature>